<feature type="domain" description="ABC transporter" evidence="6">
    <location>
        <begin position="350"/>
        <end position="661"/>
    </location>
</feature>
<evidence type="ECO:0000313" key="8">
    <source>
        <dbReference type="Proteomes" id="UP001530400"/>
    </source>
</evidence>
<dbReference type="CDD" id="cd03221">
    <property type="entry name" value="ABCF_EF-3"/>
    <property type="match status" value="1"/>
</dbReference>
<dbReference type="InterPro" id="IPR017871">
    <property type="entry name" value="ABC_transporter-like_CS"/>
</dbReference>
<dbReference type="InterPro" id="IPR003593">
    <property type="entry name" value="AAA+_ATPase"/>
</dbReference>
<dbReference type="PANTHER" id="PTHR19211">
    <property type="entry name" value="ATP-BINDING TRANSPORT PROTEIN-RELATED"/>
    <property type="match status" value="1"/>
</dbReference>
<evidence type="ECO:0000256" key="5">
    <source>
        <dbReference type="ARBA" id="ARBA00022840"/>
    </source>
</evidence>
<dbReference type="PROSITE" id="PS00211">
    <property type="entry name" value="ABC_TRANSPORTER_1"/>
    <property type="match status" value="2"/>
</dbReference>
<name>A0ABD3N9Z9_9STRA</name>
<evidence type="ECO:0000256" key="1">
    <source>
        <dbReference type="ARBA" id="ARBA00004496"/>
    </source>
</evidence>
<keyword evidence="3" id="KW-0677">Repeat</keyword>
<dbReference type="Proteomes" id="UP001530400">
    <property type="component" value="Unassembled WGS sequence"/>
</dbReference>
<dbReference type="PROSITE" id="PS50893">
    <property type="entry name" value="ABC_TRANSPORTER_2"/>
    <property type="match status" value="2"/>
</dbReference>
<evidence type="ECO:0000259" key="6">
    <source>
        <dbReference type="PROSITE" id="PS50893"/>
    </source>
</evidence>
<organism evidence="7 8">
    <name type="scientific">Cyclotella atomus</name>
    <dbReference type="NCBI Taxonomy" id="382360"/>
    <lineage>
        <taxon>Eukaryota</taxon>
        <taxon>Sar</taxon>
        <taxon>Stramenopiles</taxon>
        <taxon>Ochrophyta</taxon>
        <taxon>Bacillariophyta</taxon>
        <taxon>Coscinodiscophyceae</taxon>
        <taxon>Thalassiosirophycidae</taxon>
        <taxon>Stephanodiscales</taxon>
        <taxon>Stephanodiscaceae</taxon>
        <taxon>Cyclotella</taxon>
    </lineage>
</organism>
<keyword evidence="2" id="KW-0963">Cytoplasm</keyword>
<dbReference type="EMBL" id="JALLPJ020001256">
    <property type="protein sequence ID" value="KAL3772910.1"/>
    <property type="molecule type" value="Genomic_DNA"/>
</dbReference>
<dbReference type="Gene3D" id="3.40.50.300">
    <property type="entry name" value="P-loop containing nucleotide triphosphate hydrolases"/>
    <property type="match status" value="2"/>
</dbReference>
<dbReference type="SUPFAM" id="SSF52540">
    <property type="entry name" value="P-loop containing nucleoside triphosphate hydrolases"/>
    <property type="match status" value="2"/>
</dbReference>
<evidence type="ECO:0000256" key="4">
    <source>
        <dbReference type="ARBA" id="ARBA00022741"/>
    </source>
</evidence>
<proteinExistence type="predicted"/>
<keyword evidence="4" id="KW-0547">Nucleotide-binding</keyword>
<dbReference type="PANTHER" id="PTHR19211:SF127">
    <property type="entry name" value="ABC TRANSPORTER DOMAIN-CONTAINING PROTEIN"/>
    <property type="match status" value="1"/>
</dbReference>
<dbReference type="InterPro" id="IPR050611">
    <property type="entry name" value="ABCF"/>
</dbReference>
<dbReference type="InterPro" id="IPR003439">
    <property type="entry name" value="ABC_transporter-like_ATP-bd"/>
</dbReference>
<evidence type="ECO:0000256" key="3">
    <source>
        <dbReference type="ARBA" id="ARBA00022737"/>
    </source>
</evidence>
<dbReference type="InterPro" id="IPR047038">
    <property type="entry name" value="eEF3_chromodomain-like_sf"/>
</dbReference>
<protein>
    <recommendedName>
        <fullName evidence="6">ABC transporter domain-containing protein</fullName>
    </recommendedName>
</protein>
<comment type="caution">
    <text evidence="7">The sequence shown here is derived from an EMBL/GenBank/DDBJ whole genome shotgun (WGS) entry which is preliminary data.</text>
</comment>
<dbReference type="Pfam" id="PF00005">
    <property type="entry name" value="ABC_tran"/>
    <property type="match status" value="2"/>
</dbReference>
<keyword evidence="8" id="KW-1185">Reference proteome</keyword>
<keyword evidence="5" id="KW-0067">ATP-binding</keyword>
<feature type="domain" description="ABC transporter" evidence="6">
    <location>
        <begin position="104"/>
        <end position="316"/>
    </location>
</feature>
<dbReference type="Gene3D" id="2.40.50.990">
    <property type="match status" value="1"/>
</dbReference>
<accession>A0ABD3N9Z9</accession>
<sequence>MVYLEPPPQLLQLLHESLPNNSSIINDETAEVLAYIATIASSLATYDTADWVSALEPYLSTLIPSSNDESDQVTATIESFLSKTQALNSHDDVSSDEEDAFGGEQITDIRFSLAYGGKILLHQTKLRLRRGHVYALVGQNGVGKTTLMNAINNGKLEGWPSNLRTEYVDSGSNVDPIHEAKNVFTHLLTDTGRGDEDCKAILTELKFTDVMMNGTIGELSGGWQMKLRLAKAVLIDADILLLDEPTNHLDSKTVKWLEDYLMSLKETTVLIVSHDTQFLENVCSDVIHYEQRPQWGPHRKLVHYSGKMSSFVKKQPQAKHYFELATTDLKFIFPDPGRLEGIRTSTQRFLEMEHVNYRYPGMDKDTLSDINLKMTLSSRVVLIGANGAGKTTLVKMIVGDTQPSNPTESRFFIHHNLRIAYVSQHAFYHVEQHIEDSPVSYIQWRFKDGFDKEKIESEAYRITPEEQQAIDDYNLEGIWSRRLRGGVLEYEIKKKNVREKDNIYVSKDELLSMGFKHLLRQTDEKIASKEAGLDLRPVTTSEIQKHLDDFGLAQEFGTYGKIRGLSGGQKVKLVLAAAMWNCPHLLVLDEPTNYLDREALGALSAALNEWGGAVLMISHNKEFYSSVCSEEWLVADGKVTVVGDSSEREMKAVAKKKTFEKEKAADEILDSKGGNTNSNGDKYKDATTNFWGQTVSKKEVRQFDKAKKKGDIALMRKILQIPPGKVMPGHEDLGDGTAK</sequence>
<dbReference type="InterPro" id="IPR027417">
    <property type="entry name" value="P-loop_NTPase"/>
</dbReference>
<gene>
    <name evidence="7" type="ORF">ACHAWO_011694</name>
</gene>
<comment type="subcellular location">
    <subcellularLocation>
        <location evidence="1">Cytoplasm</location>
    </subcellularLocation>
</comment>
<dbReference type="SMART" id="SM00382">
    <property type="entry name" value="AAA"/>
    <property type="match status" value="2"/>
</dbReference>
<evidence type="ECO:0000256" key="2">
    <source>
        <dbReference type="ARBA" id="ARBA00022490"/>
    </source>
</evidence>
<dbReference type="AlphaFoldDB" id="A0ABD3N9Z9"/>
<dbReference type="GO" id="GO:0005737">
    <property type="term" value="C:cytoplasm"/>
    <property type="evidence" value="ECO:0007669"/>
    <property type="project" value="UniProtKB-SubCell"/>
</dbReference>
<dbReference type="GO" id="GO:0005524">
    <property type="term" value="F:ATP binding"/>
    <property type="evidence" value="ECO:0007669"/>
    <property type="project" value="UniProtKB-KW"/>
</dbReference>
<evidence type="ECO:0000313" key="7">
    <source>
        <dbReference type="EMBL" id="KAL3772910.1"/>
    </source>
</evidence>
<reference evidence="7 8" key="1">
    <citation type="submission" date="2024-10" db="EMBL/GenBank/DDBJ databases">
        <title>Updated reference genomes for cyclostephanoid diatoms.</title>
        <authorList>
            <person name="Roberts W.R."/>
            <person name="Alverson A.J."/>
        </authorList>
    </citation>
    <scope>NUCLEOTIDE SEQUENCE [LARGE SCALE GENOMIC DNA]</scope>
    <source>
        <strain evidence="7 8">AJA010-31</strain>
    </source>
</reference>